<sequence>MAMSTITRYHRSDNQSSRQCSTTHHDIHSSLTTTCPPSYFPDKFQDFFAALTEDMEDLPSMLEDKLIPRKNESMESKLNSKRWPKRTFQRRSSEVLEIRPHRTSFSGNSLLDKPTIEGGPKSPTPSRRRSSSIAVARPTPDLHRFLQTEAGPWGHLSPSLRSPTRPNSALSPGAFPSGSQHFNPSPTSPAAPGISLRQQRPDRQHRGRTSSMPAVPRHRPMLAETKRGIAGGGVDDPESAEGVEYYRLRSFSITANGVFNLGDSLKSRRSRSINSVTSSGTSCSSTRDARLLSSASQQSCIETEEAVQNTGRVATYKVGMLGAAGVGKTALTAQFTTSEYICAYDASLDDEYGQKSVSVMIDGQETDLEIIDHPASEMAVESFCATYNPDVYVVVYSVVDRQSLTMAEETLLYLWKSDYMATHGVILVGNKVDLERKREVTPLMGRRLANSCGCKFIETSSGLAHHVDELLVGILAQIKLNPQRDRDQATRRRRSKHRRRILKHLLGFKRKTKSSTFRGGSGGGYGNSMRLGGLGSSESRGGNVLVHAKDVGGKRGHFLS</sequence>
<dbReference type="Gene3D" id="3.40.50.300">
    <property type="entry name" value="P-loop containing nucleotide triphosphate hydrolases"/>
    <property type="match status" value="1"/>
</dbReference>
<comment type="similarity">
    <text evidence="1">Belongs to the small GTPase superfamily. RGK family.</text>
</comment>
<evidence type="ECO:0000256" key="3">
    <source>
        <dbReference type="SAM" id="MobiDB-lite"/>
    </source>
</evidence>
<dbReference type="Proteomes" id="UP001168990">
    <property type="component" value="Unassembled WGS sequence"/>
</dbReference>
<organism evidence="4 5">
    <name type="scientific">Microctonus aethiopoides</name>
    <dbReference type="NCBI Taxonomy" id="144406"/>
    <lineage>
        <taxon>Eukaryota</taxon>
        <taxon>Metazoa</taxon>
        <taxon>Ecdysozoa</taxon>
        <taxon>Arthropoda</taxon>
        <taxon>Hexapoda</taxon>
        <taxon>Insecta</taxon>
        <taxon>Pterygota</taxon>
        <taxon>Neoptera</taxon>
        <taxon>Endopterygota</taxon>
        <taxon>Hymenoptera</taxon>
        <taxon>Apocrita</taxon>
        <taxon>Ichneumonoidea</taxon>
        <taxon>Braconidae</taxon>
        <taxon>Euphorinae</taxon>
        <taxon>Microctonus</taxon>
    </lineage>
</organism>
<feature type="region of interest" description="Disordered" evidence="3">
    <location>
        <begin position="513"/>
        <end position="533"/>
    </location>
</feature>
<dbReference type="EMBL" id="JAQQBS010001424">
    <property type="protein sequence ID" value="KAK0158809.1"/>
    <property type="molecule type" value="Genomic_DNA"/>
</dbReference>
<dbReference type="SMART" id="SM00174">
    <property type="entry name" value="RHO"/>
    <property type="match status" value="1"/>
</dbReference>
<evidence type="ECO:0000256" key="2">
    <source>
        <dbReference type="ARBA" id="ARBA00022553"/>
    </source>
</evidence>
<dbReference type="GO" id="GO:0005246">
    <property type="term" value="F:calcium channel regulator activity"/>
    <property type="evidence" value="ECO:0007669"/>
    <property type="project" value="TreeGrafter"/>
</dbReference>
<dbReference type="GO" id="GO:0003924">
    <property type="term" value="F:GTPase activity"/>
    <property type="evidence" value="ECO:0007669"/>
    <property type="project" value="InterPro"/>
</dbReference>
<accession>A0AA39C747</accession>
<dbReference type="FunFam" id="3.40.50.300:FF:000664">
    <property type="entry name" value="Uncharacterized protein, isoform B"/>
    <property type="match status" value="1"/>
</dbReference>
<dbReference type="PROSITE" id="PS51421">
    <property type="entry name" value="RAS"/>
    <property type="match status" value="1"/>
</dbReference>
<feature type="region of interest" description="Disordered" evidence="3">
    <location>
        <begin position="1"/>
        <end position="21"/>
    </location>
</feature>
<proteinExistence type="inferred from homology"/>
<evidence type="ECO:0000256" key="1">
    <source>
        <dbReference type="ARBA" id="ARBA00008846"/>
    </source>
</evidence>
<dbReference type="InterPro" id="IPR005225">
    <property type="entry name" value="Small_GTP-bd"/>
</dbReference>
<dbReference type="InterPro" id="IPR027417">
    <property type="entry name" value="P-loop_NTPase"/>
</dbReference>
<evidence type="ECO:0000313" key="5">
    <source>
        <dbReference type="Proteomes" id="UP001168990"/>
    </source>
</evidence>
<dbReference type="InterPro" id="IPR001806">
    <property type="entry name" value="Small_GTPase"/>
</dbReference>
<feature type="compositionally biased region" description="Basic residues" evidence="3">
    <location>
        <begin position="79"/>
        <end position="89"/>
    </location>
</feature>
<dbReference type="NCBIfam" id="TIGR00231">
    <property type="entry name" value="small_GTP"/>
    <property type="match status" value="1"/>
</dbReference>
<feature type="compositionally biased region" description="Polar residues" evidence="3">
    <location>
        <begin position="159"/>
        <end position="170"/>
    </location>
</feature>
<dbReference type="Pfam" id="PF00071">
    <property type="entry name" value="Ras"/>
    <property type="match status" value="1"/>
</dbReference>
<gene>
    <name evidence="4" type="ORF">PV328_009761</name>
</gene>
<dbReference type="SMART" id="SM00175">
    <property type="entry name" value="RAB"/>
    <property type="match status" value="1"/>
</dbReference>
<dbReference type="GO" id="GO:0005525">
    <property type="term" value="F:GTP binding"/>
    <property type="evidence" value="ECO:0007669"/>
    <property type="project" value="InterPro"/>
</dbReference>
<dbReference type="PANTHER" id="PTHR45775">
    <property type="entry name" value="RAD, GEM/KIR FAMILY MEMBER 2, ISOFORM C"/>
    <property type="match status" value="1"/>
</dbReference>
<dbReference type="PROSITE" id="PS51419">
    <property type="entry name" value="RAB"/>
    <property type="match status" value="1"/>
</dbReference>
<evidence type="ECO:0000313" key="4">
    <source>
        <dbReference type="EMBL" id="KAK0158809.1"/>
    </source>
</evidence>
<dbReference type="SUPFAM" id="SSF52540">
    <property type="entry name" value="P-loop containing nucleoside triphosphate hydrolases"/>
    <property type="match status" value="1"/>
</dbReference>
<dbReference type="GO" id="GO:0005886">
    <property type="term" value="C:plasma membrane"/>
    <property type="evidence" value="ECO:0007669"/>
    <property type="project" value="TreeGrafter"/>
</dbReference>
<dbReference type="SMART" id="SM00173">
    <property type="entry name" value="RAS"/>
    <property type="match status" value="1"/>
</dbReference>
<name>A0AA39C747_9HYME</name>
<protein>
    <submittedName>
        <fullName evidence="4">Uncharacterized protein</fullName>
    </submittedName>
</protein>
<feature type="region of interest" description="Disordered" evidence="3">
    <location>
        <begin position="72"/>
        <end position="236"/>
    </location>
</feature>
<dbReference type="PANTHER" id="PTHR45775:SF6">
    <property type="entry name" value="RAD, GEM_KIR FAMILY MEMBER 2, ISOFORM C"/>
    <property type="match status" value="1"/>
</dbReference>
<keyword evidence="2" id="KW-0597">Phosphoprotein</keyword>
<reference evidence="4" key="2">
    <citation type="submission" date="2023-03" db="EMBL/GenBank/DDBJ databases">
        <authorList>
            <person name="Inwood S.N."/>
            <person name="Skelly J.G."/>
            <person name="Guhlin J."/>
            <person name="Harrop T.W.R."/>
            <person name="Goldson S.G."/>
            <person name="Dearden P.K."/>
        </authorList>
    </citation>
    <scope>NUCLEOTIDE SEQUENCE</scope>
    <source>
        <strain evidence="4">Irish</strain>
        <tissue evidence="4">Whole body</tissue>
    </source>
</reference>
<comment type="caution">
    <text evidence="4">The sequence shown here is derived from an EMBL/GenBank/DDBJ whole genome shotgun (WGS) entry which is preliminary data.</text>
</comment>
<dbReference type="AlphaFoldDB" id="A0AA39C747"/>
<reference evidence="4" key="1">
    <citation type="journal article" date="2023" name="bioRxiv">
        <title>Scaffold-level genome assemblies of two parasitoid biocontrol wasps reveal the parthenogenesis mechanism and an associated novel virus.</title>
        <authorList>
            <person name="Inwood S."/>
            <person name="Skelly J."/>
            <person name="Guhlin J."/>
            <person name="Harrop T."/>
            <person name="Goldson S."/>
            <person name="Dearden P."/>
        </authorList>
    </citation>
    <scope>NUCLEOTIDE SEQUENCE</scope>
    <source>
        <strain evidence="4">Irish</strain>
        <tissue evidence="4">Whole body</tissue>
    </source>
</reference>
<keyword evidence="5" id="KW-1185">Reference proteome</keyword>
<dbReference type="InterPro" id="IPR051641">
    <property type="entry name" value="RGK_GTP-binding_reg"/>
</dbReference>
<dbReference type="PRINTS" id="PR00449">
    <property type="entry name" value="RASTRNSFRMNG"/>
</dbReference>
<feature type="compositionally biased region" description="Basic and acidic residues" evidence="3">
    <location>
        <begin position="91"/>
        <end position="100"/>
    </location>
</feature>